<dbReference type="InterPro" id="IPR000515">
    <property type="entry name" value="MetI-like"/>
</dbReference>
<comment type="subcellular location">
    <subcellularLocation>
        <location evidence="1 7">Cell membrane</location>
        <topology evidence="1 7">Multi-pass membrane protein</topology>
    </subcellularLocation>
</comment>
<keyword evidence="3" id="KW-1003">Cell membrane</keyword>
<keyword evidence="4 7" id="KW-0812">Transmembrane</keyword>
<evidence type="ECO:0000313" key="9">
    <source>
        <dbReference type="EMBL" id="PHY92136.1"/>
    </source>
</evidence>
<dbReference type="AlphaFoldDB" id="A0A2G4R6E0"/>
<dbReference type="Gene3D" id="1.10.3720.10">
    <property type="entry name" value="MetI-like"/>
    <property type="match status" value="1"/>
</dbReference>
<organism evidence="9 10">
    <name type="scientific">Campylobacter vulpis</name>
    <dbReference type="NCBI Taxonomy" id="1655500"/>
    <lineage>
        <taxon>Bacteria</taxon>
        <taxon>Pseudomonadati</taxon>
        <taxon>Campylobacterota</taxon>
        <taxon>Epsilonproteobacteria</taxon>
        <taxon>Campylobacterales</taxon>
        <taxon>Campylobacteraceae</taxon>
        <taxon>Campylobacter</taxon>
    </lineage>
</organism>
<comment type="caution">
    <text evidence="9">The sequence shown here is derived from an EMBL/GenBank/DDBJ whole genome shotgun (WGS) entry which is preliminary data.</text>
</comment>
<proteinExistence type="inferred from homology"/>
<comment type="similarity">
    <text evidence="7">Belongs to the binding-protein-dependent transport system permease family.</text>
</comment>
<feature type="transmembrane region" description="Helical" evidence="7">
    <location>
        <begin position="229"/>
        <end position="253"/>
    </location>
</feature>
<dbReference type="OrthoDB" id="9783218at2"/>
<dbReference type="InterPro" id="IPR035906">
    <property type="entry name" value="MetI-like_sf"/>
</dbReference>
<evidence type="ECO:0000256" key="3">
    <source>
        <dbReference type="ARBA" id="ARBA00022475"/>
    </source>
</evidence>
<feature type="domain" description="ABC transmembrane type-1" evidence="8">
    <location>
        <begin position="63"/>
        <end position="250"/>
    </location>
</feature>
<feature type="transmembrane region" description="Helical" evidence="7">
    <location>
        <begin position="99"/>
        <end position="119"/>
    </location>
</feature>
<dbReference type="GO" id="GO:0005886">
    <property type="term" value="C:plasma membrane"/>
    <property type="evidence" value="ECO:0007669"/>
    <property type="project" value="UniProtKB-SubCell"/>
</dbReference>
<evidence type="ECO:0000256" key="7">
    <source>
        <dbReference type="RuleBase" id="RU363032"/>
    </source>
</evidence>
<reference evidence="10" key="1">
    <citation type="submission" date="2015-06" db="EMBL/GenBank/DDBJ databases">
        <authorList>
            <person name="Parisi A."/>
            <person name="Chiara M."/>
            <person name="Florio D."/>
            <person name="Miccolupo A."/>
            <person name="Manzari C."/>
            <person name="Mion D."/>
            <person name="Caruso M."/>
            <person name="D'erchia A.M."/>
            <person name="Zanoni R."/>
        </authorList>
    </citation>
    <scope>NUCLEOTIDE SEQUENCE [LARGE SCALE GENOMIC DNA]</scope>
    <source>
        <strain evidence="10">73/13</strain>
    </source>
</reference>
<dbReference type="PROSITE" id="PS50928">
    <property type="entry name" value="ABC_TM1"/>
    <property type="match status" value="1"/>
</dbReference>
<dbReference type="InterPro" id="IPR050366">
    <property type="entry name" value="BP-dependent_transpt_permease"/>
</dbReference>
<evidence type="ECO:0000256" key="6">
    <source>
        <dbReference type="ARBA" id="ARBA00023136"/>
    </source>
</evidence>
<keyword evidence="6 7" id="KW-0472">Membrane</keyword>
<dbReference type="PANTHER" id="PTHR43386:SF1">
    <property type="entry name" value="D,D-DIPEPTIDE TRANSPORT SYSTEM PERMEASE PROTEIN DDPC-RELATED"/>
    <property type="match status" value="1"/>
</dbReference>
<evidence type="ECO:0000256" key="1">
    <source>
        <dbReference type="ARBA" id="ARBA00004651"/>
    </source>
</evidence>
<dbReference type="PANTHER" id="PTHR43386">
    <property type="entry name" value="OLIGOPEPTIDE TRANSPORT SYSTEM PERMEASE PROTEIN APPC"/>
    <property type="match status" value="1"/>
</dbReference>
<evidence type="ECO:0000313" key="10">
    <source>
        <dbReference type="Proteomes" id="UP000237472"/>
    </source>
</evidence>
<dbReference type="SUPFAM" id="SSF161098">
    <property type="entry name" value="MetI-like"/>
    <property type="match status" value="1"/>
</dbReference>
<evidence type="ECO:0000256" key="5">
    <source>
        <dbReference type="ARBA" id="ARBA00022989"/>
    </source>
</evidence>
<feature type="transmembrane region" description="Helical" evidence="7">
    <location>
        <begin position="67"/>
        <end position="87"/>
    </location>
</feature>
<dbReference type="Proteomes" id="UP000237472">
    <property type="component" value="Unassembled WGS sequence"/>
</dbReference>
<accession>A0A2G4R6E0</accession>
<protein>
    <submittedName>
        <fullName evidence="9">Peptide ABC transporter permease</fullName>
    </submittedName>
</protein>
<dbReference type="EMBL" id="LDWY01000011">
    <property type="protein sequence ID" value="PHY92136.1"/>
    <property type="molecule type" value="Genomic_DNA"/>
</dbReference>
<sequence length="261" mass="29484">MKILYLLSPLFLALFLAFFAPLFSSYDPNFGDVTKLLFAPNLEHILGTDMLGRDLFTRILYALKTSFFIGLLSSFLILVLALLYVFVARLFFYTFFMRLLDMFLALPFLLLMMFFSGFIEGNNLSMILMIALTHWSFVAKLFASELKRLENLEFYQAALVLGSTKIKAFFRDLLPPCFSLLAVLFVLNIVHAISTEATLSFFGLGLGFEIASLGNILNEASKAVFIGAWWLVLYPLLALLILILPLLALSGYLRKCWGVSL</sequence>
<dbReference type="RefSeq" id="WP_099460906.1">
    <property type="nucleotide sequence ID" value="NZ_LDWY01000011.1"/>
</dbReference>
<keyword evidence="5 7" id="KW-1133">Transmembrane helix</keyword>
<feature type="transmembrane region" description="Helical" evidence="7">
    <location>
        <begin position="173"/>
        <end position="193"/>
    </location>
</feature>
<name>A0A2G4R6E0_9BACT</name>
<dbReference type="GO" id="GO:0071916">
    <property type="term" value="F:dipeptide transmembrane transporter activity"/>
    <property type="evidence" value="ECO:0007669"/>
    <property type="project" value="TreeGrafter"/>
</dbReference>
<evidence type="ECO:0000256" key="2">
    <source>
        <dbReference type="ARBA" id="ARBA00022448"/>
    </source>
</evidence>
<keyword evidence="2 7" id="KW-0813">Transport</keyword>
<dbReference type="CDD" id="cd06261">
    <property type="entry name" value="TM_PBP2"/>
    <property type="match status" value="1"/>
</dbReference>
<dbReference type="Pfam" id="PF00528">
    <property type="entry name" value="BPD_transp_1"/>
    <property type="match status" value="1"/>
</dbReference>
<evidence type="ECO:0000256" key="4">
    <source>
        <dbReference type="ARBA" id="ARBA00022692"/>
    </source>
</evidence>
<evidence type="ECO:0000259" key="8">
    <source>
        <dbReference type="PROSITE" id="PS50928"/>
    </source>
</evidence>
<gene>
    <name evidence="9" type="ORF">AA994_00965</name>
</gene>